<name>A0A7S3L3Y4_9STRA</name>
<gene>
    <name evidence="2" type="ORF">ACOF00016_LOCUS8180</name>
</gene>
<sequence>MMHCSAIKDLPSWNETRQADRVSFSQVLVREYEQIFGDALTTCIGAPPLSIGWSYFEQWTAEVDEYELTRKGQRRDRQEMLMPSLVRIQKLMENGYTRRQIHQVMEERRQEATSSITKSTWKRLTRAWKGVGQRREMNCQCKALQTANVNTCGLVGILKNTTTASSRPSKRTISLKSSPKNLWVASHDHTDSDTEGESDDSLSQGVSLRYSL</sequence>
<accession>A0A7S3L3Y4</accession>
<organism evidence="2">
    <name type="scientific">Amphora coffeiformis</name>
    <dbReference type="NCBI Taxonomy" id="265554"/>
    <lineage>
        <taxon>Eukaryota</taxon>
        <taxon>Sar</taxon>
        <taxon>Stramenopiles</taxon>
        <taxon>Ochrophyta</taxon>
        <taxon>Bacillariophyta</taxon>
        <taxon>Bacillariophyceae</taxon>
        <taxon>Bacillariophycidae</taxon>
        <taxon>Thalassiophysales</taxon>
        <taxon>Catenulaceae</taxon>
        <taxon>Amphora</taxon>
    </lineage>
</organism>
<proteinExistence type="predicted"/>
<protein>
    <submittedName>
        <fullName evidence="2">Uncharacterized protein</fullName>
    </submittedName>
</protein>
<evidence type="ECO:0000313" key="2">
    <source>
        <dbReference type="EMBL" id="CAE0410729.1"/>
    </source>
</evidence>
<dbReference type="EMBL" id="HBIM01009701">
    <property type="protein sequence ID" value="CAE0410729.1"/>
    <property type="molecule type" value="Transcribed_RNA"/>
</dbReference>
<feature type="region of interest" description="Disordered" evidence="1">
    <location>
        <begin position="184"/>
        <end position="212"/>
    </location>
</feature>
<reference evidence="2" key="1">
    <citation type="submission" date="2021-01" db="EMBL/GenBank/DDBJ databases">
        <authorList>
            <person name="Corre E."/>
            <person name="Pelletier E."/>
            <person name="Niang G."/>
            <person name="Scheremetjew M."/>
            <person name="Finn R."/>
            <person name="Kale V."/>
            <person name="Holt S."/>
            <person name="Cochrane G."/>
            <person name="Meng A."/>
            <person name="Brown T."/>
            <person name="Cohen L."/>
        </authorList>
    </citation>
    <scope>NUCLEOTIDE SEQUENCE</scope>
    <source>
        <strain evidence="2">CCMP127</strain>
    </source>
</reference>
<evidence type="ECO:0000256" key="1">
    <source>
        <dbReference type="SAM" id="MobiDB-lite"/>
    </source>
</evidence>
<dbReference type="AlphaFoldDB" id="A0A7S3L3Y4"/>